<organism evidence="8 9">
    <name type="scientific">Coralloluteibacterium thermophilum</name>
    <dbReference type="NCBI Taxonomy" id="2707049"/>
    <lineage>
        <taxon>Bacteria</taxon>
        <taxon>Pseudomonadati</taxon>
        <taxon>Pseudomonadota</taxon>
        <taxon>Gammaproteobacteria</taxon>
        <taxon>Lysobacterales</taxon>
        <taxon>Lysobacteraceae</taxon>
        <taxon>Coralloluteibacterium</taxon>
    </lineage>
</organism>
<evidence type="ECO:0000259" key="7">
    <source>
        <dbReference type="SMART" id="SM00861"/>
    </source>
</evidence>
<proteinExistence type="inferred from homology"/>
<dbReference type="Proteomes" id="UP001595892">
    <property type="component" value="Unassembled WGS sequence"/>
</dbReference>
<dbReference type="PIRSF" id="PIRSF000157">
    <property type="entry name" value="Oxoglu_dh_E1"/>
    <property type="match status" value="1"/>
</dbReference>
<name>A0ABV9NJP1_9GAMM</name>
<keyword evidence="5 8" id="KW-0560">Oxidoreductase</keyword>
<dbReference type="SMART" id="SM00861">
    <property type="entry name" value="Transket_pyr"/>
    <property type="match status" value="1"/>
</dbReference>
<dbReference type="Pfam" id="PF16078">
    <property type="entry name" value="2-oxogl_dehyd_N"/>
    <property type="match status" value="1"/>
</dbReference>
<reference evidence="9" key="1">
    <citation type="journal article" date="2019" name="Int. J. Syst. Evol. Microbiol.">
        <title>The Global Catalogue of Microorganisms (GCM) 10K type strain sequencing project: providing services to taxonomists for standard genome sequencing and annotation.</title>
        <authorList>
            <consortium name="The Broad Institute Genomics Platform"/>
            <consortium name="The Broad Institute Genome Sequencing Center for Infectious Disease"/>
            <person name="Wu L."/>
            <person name="Ma J."/>
        </authorList>
    </citation>
    <scope>NUCLEOTIDE SEQUENCE [LARGE SCALE GENOMIC DNA]</scope>
    <source>
        <strain evidence="9">CGMCC 1.13574</strain>
    </source>
</reference>
<dbReference type="Gene3D" id="3.40.50.11610">
    <property type="entry name" value="Multifunctional 2-oxoglutarate metabolism enzyme, C-terminal domain"/>
    <property type="match status" value="1"/>
</dbReference>
<dbReference type="InterPro" id="IPR001017">
    <property type="entry name" value="DH_E1"/>
</dbReference>
<dbReference type="InterPro" id="IPR031717">
    <property type="entry name" value="ODO-1/KGD_C"/>
</dbReference>
<keyword evidence="6" id="KW-0786">Thiamine pyrophosphate</keyword>
<dbReference type="Pfam" id="PF02779">
    <property type="entry name" value="Transket_pyr"/>
    <property type="match status" value="1"/>
</dbReference>
<comment type="function">
    <text evidence="2">E1 component of the 2-oxoglutarate dehydrogenase (OGDH) complex which catalyzes the decarboxylation of 2-oxoglutarate, the first step in the conversion of 2-oxoglutarate to succinyl-CoA and CO(2).</text>
</comment>
<dbReference type="Pfam" id="PF16870">
    <property type="entry name" value="OxoGdeHyase_C"/>
    <property type="match status" value="1"/>
</dbReference>
<evidence type="ECO:0000256" key="6">
    <source>
        <dbReference type="ARBA" id="ARBA00023052"/>
    </source>
</evidence>
<evidence type="ECO:0000256" key="1">
    <source>
        <dbReference type="ARBA" id="ARBA00001964"/>
    </source>
</evidence>
<dbReference type="Gene3D" id="1.10.287.1150">
    <property type="entry name" value="TPP helical domain"/>
    <property type="match status" value="1"/>
</dbReference>
<dbReference type="SUPFAM" id="SSF52518">
    <property type="entry name" value="Thiamin diphosphate-binding fold (THDP-binding)"/>
    <property type="match status" value="2"/>
</dbReference>
<dbReference type="InterPro" id="IPR029061">
    <property type="entry name" value="THDP-binding"/>
</dbReference>
<sequence>MDNLLKQFSRTSQLNGGNAAFIEDLYEQYLVSPDSVGAEWKRYFEEFKGATRDVPHSAVIAQIAEAARHAGRAAPSAGGDESMALRQGAIQKLITAYRSRGHLAADLDPLGMREKPNAPDLEIEFHGLSQADLDTEFPTGQFGGPERMRLRDLLATLKATYSSSIGAEFMHISDTEQRRWVWGRLEKAAGRFGFSAAERTRILERLTAAEGLERYLHTKYVGQKRFSLEGGESLIPMMDTLIRDAAASGVKEIVIGMAHRGRLNVLVNVLGKPPQQLFAEFEGRFDHPDDPAHSGDVKYHMGFSADVAPDGNGVHLALAFNPSHLEIVDPVVAGSVRARQTHRQDTERGQVMPLLIHGDAAFAGQGVVMELFQMSQARGFAVGGTVHIVVNNQVGFTTSRPDDARSTLYATDVAKMVNAPVLHVNGDDPDAVAFCARLALDYRQTFKRDVVIDLVCYRRHGHNEADEPAATQPLMYKTIRARKTTRELYAERLAADGTIAAERGKELVEAYRKGLDEGTITTELASPDTSYSSTDWSPFLKGSLSDAVDTTVPRADLDRLAQRINTLPEGLKPHARVGKIYEDRRKMAAGELPVDWGFAENLAYATLIDEGTKLRLVGQDAGRGTFFHRHAVVHDQNSGDTALPLREIAKAPHHVEIIDSLLSEEAVMGFEYGFATADPRTLCIWEAQFGDFANGAQVVIDQFISSGEAKWGRLCGLALFLPHGYEGQGPEHSSARLERFLQLCALNNMQVCVPTTPAQAFHMIRRQMKRATRKPLVVMTPKSLLRHKLAVSTLDELATGSFQRMIPDVRVKNAKKVERVVLCSGRVYYDLVEEAEKQGLENVALVRVEQLYPFPRDEVAAELKRLGAAKDVVWCQEEPLNQGAWYQIRHHLTACVGAKQALHYAGRARSAAPAAGHASTHIEEQKKLVADALTGTLNGDPSTD</sequence>
<evidence type="ECO:0000313" key="9">
    <source>
        <dbReference type="Proteomes" id="UP001595892"/>
    </source>
</evidence>
<gene>
    <name evidence="8" type="ORF">ACFO3Q_10220</name>
</gene>
<dbReference type="InterPro" id="IPR011603">
    <property type="entry name" value="2oxoglutarate_DH_E1"/>
</dbReference>
<dbReference type="GO" id="GO:0004591">
    <property type="term" value="F:oxoglutarate dehydrogenase (succinyl-transferring) activity"/>
    <property type="evidence" value="ECO:0007669"/>
    <property type="project" value="UniProtKB-EC"/>
</dbReference>
<dbReference type="NCBIfam" id="NF008907">
    <property type="entry name" value="PRK12270.1"/>
    <property type="match status" value="1"/>
</dbReference>
<dbReference type="PANTHER" id="PTHR23152:SF4">
    <property type="entry name" value="2-OXOADIPATE DEHYDROGENASE COMPLEX COMPONENT E1"/>
    <property type="match status" value="1"/>
</dbReference>
<dbReference type="InterPro" id="IPR005475">
    <property type="entry name" value="Transketolase-like_Pyr-bd"/>
</dbReference>
<accession>A0ABV9NJP1</accession>
<dbReference type="Gene3D" id="3.40.50.12470">
    <property type="match status" value="1"/>
</dbReference>
<evidence type="ECO:0000313" key="8">
    <source>
        <dbReference type="EMBL" id="MFC4728542.1"/>
    </source>
</evidence>
<dbReference type="EC" id="1.2.4.2" evidence="4"/>
<dbReference type="Gene3D" id="3.40.50.970">
    <property type="match status" value="1"/>
</dbReference>
<feature type="domain" description="Transketolase-like pyrimidine-binding" evidence="7">
    <location>
        <begin position="594"/>
        <end position="787"/>
    </location>
</feature>
<keyword evidence="9" id="KW-1185">Reference proteome</keyword>
<dbReference type="CDD" id="cd02016">
    <property type="entry name" value="TPP_E1_OGDC_like"/>
    <property type="match status" value="1"/>
</dbReference>
<evidence type="ECO:0000256" key="5">
    <source>
        <dbReference type="ARBA" id="ARBA00023002"/>
    </source>
</evidence>
<evidence type="ECO:0000256" key="3">
    <source>
        <dbReference type="ARBA" id="ARBA00006936"/>
    </source>
</evidence>
<comment type="cofactor">
    <cofactor evidence="1">
        <name>thiamine diphosphate</name>
        <dbReference type="ChEBI" id="CHEBI:58937"/>
    </cofactor>
</comment>
<dbReference type="NCBIfam" id="NF006914">
    <property type="entry name" value="PRK09404.1"/>
    <property type="match status" value="1"/>
</dbReference>
<dbReference type="PANTHER" id="PTHR23152">
    <property type="entry name" value="2-OXOGLUTARATE DEHYDROGENASE"/>
    <property type="match status" value="1"/>
</dbReference>
<dbReference type="Pfam" id="PF00676">
    <property type="entry name" value="E1_dh"/>
    <property type="match status" value="1"/>
</dbReference>
<dbReference type="InterPro" id="IPR032106">
    <property type="entry name" value="2-oxogl_dehyd_N"/>
</dbReference>
<dbReference type="RefSeq" id="WP_377004572.1">
    <property type="nucleotide sequence ID" value="NZ_JBHSGG010000029.1"/>
</dbReference>
<protein>
    <recommendedName>
        <fullName evidence="4">oxoglutarate dehydrogenase (succinyl-transferring)</fullName>
        <ecNumber evidence="4">1.2.4.2</ecNumber>
    </recommendedName>
</protein>
<dbReference type="NCBIfam" id="TIGR00239">
    <property type="entry name" value="2oxo_dh_E1"/>
    <property type="match status" value="1"/>
</dbReference>
<dbReference type="EMBL" id="JBHSGG010000029">
    <property type="protein sequence ID" value="MFC4728542.1"/>
    <property type="molecule type" value="Genomic_DNA"/>
</dbReference>
<comment type="similarity">
    <text evidence="3">Belongs to the alpha-ketoglutarate dehydrogenase family.</text>
</comment>
<dbReference type="InterPro" id="IPR042179">
    <property type="entry name" value="KGD_C_sf"/>
</dbReference>
<evidence type="ECO:0000256" key="2">
    <source>
        <dbReference type="ARBA" id="ARBA00003906"/>
    </source>
</evidence>
<comment type="caution">
    <text evidence="8">The sequence shown here is derived from an EMBL/GenBank/DDBJ whole genome shotgun (WGS) entry which is preliminary data.</text>
</comment>
<evidence type="ECO:0000256" key="4">
    <source>
        <dbReference type="ARBA" id="ARBA00012280"/>
    </source>
</evidence>